<proteinExistence type="predicted"/>
<dbReference type="EMBL" id="KV784372">
    <property type="protein sequence ID" value="OEU10300.1"/>
    <property type="molecule type" value="Genomic_DNA"/>
</dbReference>
<dbReference type="Pfam" id="PF17921">
    <property type="entry name" value="Integrase_H2C2"/>
    <property type="match status" value="1"/>
</dbReference>
<dbReference type="Proteomes" id="UP000095751">
    <property type="component" value="Unassembled WGS sequence"/>
</dbReference>
<feature type="domain" description="Integrase zinc-binding" evidence="1">
    <location>
        <begin position="32"/>
        <end position="85"/>
    </location>
</feature>
<dbReference type="KEGG" id="fcy:FRACYDRAFT_247241"/>
<gene>
    <name evidence="2" type="ORF">FRACYDRAFT_247241</name>
</gene>
<dbReference type="AlphaFoldDB" id="A0A1E7EW95"/>
<accession>A0A1E7EW95</accession>
<name>A0A1E7EW95_9STRA</name>
<evidence type="ECO:0000313" key="3">
    <source>
        <dbReference type="Proteomes" id="UP000095751"/>
    </source>
</evidence>
<sequence length="211" mass="24546">MAEKTYMDLYTVKEVEGVFLCHNNNRILVQTLMKNKVLQWYHLMQVHPGEKRMERTICFVYTWKDLKADVKLVCKHCHVCQMSKNSGRKTFGLVPEKEGEVTKWSRVNIDMWGPKTICHKNGKTYKIHVMTMVDPVTGWFELAQLRDKPNACCPTKTHFELECANNGSITTELEPNVLGRVNTRGCHPYYKLPEEENDHDMNIQPTDTEVV</sequence>
<dbReference type="Gene3D" id="1.10.340.70">
    <property type="match status" value="1"/>
</dbReference>
<protein>
    <recommendedName>
        <fullName evidence="1">Integrase zinc-binding domain-containing protein</fullName>
    </recommendedName>
</protein>
<reference evidence="2 3" key="1">
    <citation type="submission" date="2016-09" db="EMBL/GenBank/DDBJ databases">
        <title>Extensive genetic diversity and differential bi-allelic expression allows diatom success in the polar Southern Ocean.</title>
        <authorList>
            <consortium name="DOE Joint Genome Institute"/>
            <person name="Mock T."/>
            <person name="Otillar R.P."/>
            <person name="Strauss J."/>
            <person name="Dupont C."/>
            <person name="Frickenhaus S."/>
            <person name="Maumus F."/>
            <person name="Mcmullan M."/>
            <person name="Sanges R."/>
            <person name="Schmutz J."/>
            <person name="Toseland A."/>
            <person name="Valas R."/>
            <person name="Veluchamy A."/>
            <person name="Ward B.J."/>
            <person name="Allen A."/>
            <person name="Barry K."/>
            <person name="Falciatore A."/>
            <person name="Ferrante M."/>
            <person name="Fortunato A.E."/>
            <person name="Gloeckner G."/>
            <person name="Gruber A."/>
            <person name="Hipkin R."/>
            <person name="Janech M."/>
            <person name="Kroth P."/>
            <person name="Leese F."/>
            <person name="Lindquist E."/>
            <person name="Lyon B.R."/>
            <person name="Martin J."/>
            <person name="Mayer C."/>
            <person name="Parker M."/>
            <person name="Quesneville H."/>
            <person name="Raymond J."/>
            <person name="Uhlig C."/>
            <person name="Valentin K.U."/>
            <person name="Worden A.Z."/>
            <person name="Armbrust E.V."/>
            <person name="Bowler C."/>
            <person name="Green B."/>
            <person name="Moulton V."/>
            <person name="Van Oosterhout C."/>
            <person name="Grigoriev I."/>
        </authorList>
    </citation>
    <scope>NUCLEOTIDE SEQUENCE [LARGE SCALE GENOMIC DNA]</scope>
    <source>
        <strain evidence="2 3">CCMP1102</strain>
    </source>
</reference>
<keyword evidence="3" id="KW-1185">Reference proteome</keyword>
<organism evidence="2 3">
    <name type="scientific">Fragilariopsis cylindrus CCMP1102</name>
    <dbReference type="NCBI Taxonomy" id="635003"/>
    <lineage>
        <taxon>Eukaryota</taxon>
        <taxon>Sar</taxon>
        <taxon>Stramenopiles</taxon>
        <taxon>Ochrophyta</taxon>
        <taxon>Bacillariophyta</taxon>
        <taxon>Bacillariophyceae</taxon>
        <taxon>Bacillariophycidae</taxon>
        <taxon>Bacillariales</taxon>
        <taxon>Bacillariaceae</taxon>
        <taxon>Fragilariopsis</taxon>
    </lineage>
</organism>
<dbReference type="InterPro" id="IPR041588">
    <property type="entry name" value="Integrase_H2C2"/>
</dbReference>
<dbReference type="InParanoid" id="A0A1E7EW95"/>
<evidence type="ECO:0000313" key="2">
    <source>
        <dbReference type="EMBL" id="OEU10300.1"/>
    </source>
</evidence>
<dbReference type="OrthoDB" id="8022549at2759"/>
<evidence type="ECO:0000259" key="1">
    <source>
        <dbReference type="Pfam" id="PF17921"/>
    </source>
</evidence>